<organism evidence="15 16">
    <name type="scientific">Clytia hemisphaerica</name>
    <dbReference type="NCBI Taxonomy" id="252671"/>
    <lineage>
        <taxon>Eukaryota</taxon>
        <taxon>Metazoa</taxon>
        <taxon>Cnidaria</taxon>
        <taxon>Hydrozoa</taxon>
        <taxon>Hydroidolina</taxon>
        <taxon>Leptothecata</taxon>
        <taxon>Obeliida</taxon>
        <taxon>Clytiidae</taxon>
        <taxon>Clytia</taxon>
    </lineage>
</organism>
<dbReference type="InterPro" id="IPR002223">
    <property type="entry name" value="Kunitz_BPTI"/>
</dbReference>
<keyword evidence="5" id="KW-0677">Repeat</keyword>
<dbReference type="SUPFAM" id="SSF53300">
    <property type="entry name" value="vWA-like"/>
    <property type="match status" value="1"/>
</dbReference>
<dbReference type="InterPro" id="IPR000716">
    <property type="entry name" value="Thyroglobulin_1"/>
</dbReference>
<dbReference type="Gene3D" id="4.10.410.10">
    <property type="entry name" value="Pancreatic trypsin inhibitor Kunitz domain"/>
    <property type="match status" value="2"/>
</dbReference>
<dbReference type="PRINTS" id="PR00759">
    <property type="entry name" value="BASICPTASE"/>
</dbReference>
<evidence type="ECO:0000259" key="14">
    <source>
        <dbReference type="PROSITE" id="PS51162"/>
    </source>
</evidence>
<feature type="domain" description="Thyroglobulin type-1" evidence="14">
    <location>
        <begin position="606"/>
        <end position="676"/>
    </location>
</feature>
<dbReference type="CDD" id="cd00198">
    <property type="entry name" value="vWFA"/>
    <property type="match status" value="1"/>
</dbReference>
<name>A0A7M5X3Y5_9CNID</name>
<dbReference type="InterPro" id="IPR036465">
    <property type="entry name" value="vWFA_dom_sf"/>
</dbReference>
<dbReference type="CDD" id="cd00109">
    <property type="entry name" value="Kunitz-type"/>
    <property type="match status" value="1"/>
</dbReference>
<dbReference type="InterPro" id="IPR051950">
    <property type="entry name" value="Dev_reg/Prot_inhib"/>
</dbReference>
<evidence type="ECO:0000256" key="2">
    <source>
        <dbReference type="ARBA" id="ARBA00022525"/>
    </source>
</evidence>
<keyword evidence="4" id="KW-0646">Protease inhibitor</keyword>
<dbReference type="PROSITE" id="PS50279">
    <property type="entry name" value="BPTI_KUNITZ_2"/>
    <property type="match status" value="2"/>
</dbReference>
<dbReference type="SMART" id="SM00211">
    <property type="entry name" value="TY"/>
    <property type="match status" value="4"/>
</dbReference>
<evidence type="ECO:0000256" key="6">
    <source>
        <dbReference type="ARBA" id="ARBA00022900"/>
    </source>
</evidence>
<dbReference type="OrthoDB" id="406800at2759"/>
<dbReference type="AlphaFoldDB" id="A0A7M5X3Y5"/>
<dbReference type="InterPro" id="IPR002035">
    <property type="entry name" value="VWF_A"/>
</dbReference>
<keyword evidence="16" id="KW-1185">Reference proteome</keyword>
<dbReference type="GO" id="GO:0005604">
    <property type="term" value="C:basement membrane"/>
    <property type="evidence" value="ECO:0007669"/>
    <property type="project" value="TreeGrafter"/>
</dbReference>
<dbReference type="PANTHER" id="PTHR12352">
    <property type="entry name" value="SECRETED MODULAR CALCIUM-BINDING PROTEIN"/>
    <property type="match status" value="1"/>
</dbReference>
<dbReference type="GO" id="GO:0005615">
    <property type="term" value="C:extracellular space"/>
    <property type="evidence" value="ECO:0007669"/>
    <property type="project" value="TreeGrafter"/>
</dbReference>
<feature type="chain" id="PRO_5029571410" evidence="11">
    <location>
        <begin position="23"/>
        <end position="893"/>
    </location>
</feature>
<dbReference type="PROSITE" id="PS50234">
    <property type="entry name" value="VWFA"/>
    <property type="match status" value="1"/>
</dbReference>
<dbReference type="SUPFAM" id="SSF57610">
    <property type="entry name" value="Thyroglobulin type-1 domain"/>
    <property type="match status" value="4"/>
</dbReference>
<feature type="domain" description="BPTI/Kunitz inhibitor" evidence="13">
    <location>
        <begin position="452"/>
        <end position="502"/>
    </location>
</feature>
<dbReference type="GO" id="GO:0004867">
    <property type="term" value="F:serine-type endopeptidase inhibitor activity"/>
    <property type="evidence" value="ECO:0007669"/>
    <property type="project" value="UniProtKB-KW"/>
</dbReference>
<comment type="subcellular location">
    <subcellularLocation>
        <location evidence="1">Secreted</location>
        <location evidence="1">Extracellular space</location>
        <location evidence="1">Extracellular matrix</location>
    </subcellularLocation>
</comment>
<keyword evidence="11" id="KW-0732">Signal</keyword>
<dbReference type="Gene3D" id="4.10.800.10">
    <property type="entry name" value="Thyroglobulin type-1"/>
    <property type="match status" value="4"/>
</dbReference>
<dbReference type="PROSITE" id="PS00280">
    <property type="entry name" value="BPTI_KUNITZ_1"/>
    <property type="match status" value="1"/>
</dbReference>
<keyword evidence="2" id="KW-0964">Secreted</keyword>
<keyword evidence="7" id="KW-0176">Collagen</keyword>
<evidence type="ECO:0000256" key="5">
    <source>
        <dbReference type="ARBA" id="ARBA00022737"/>
    </source>
</evidence>
<evidence type="ECO:0000259" key="13">
    <source>
        <dbReference type="PROSITE" id="PS50279"/>
    </source>
</evidence>
<dbReference type="SMART" id="SM00327">
    <property type="entry name" value="VWA"/>
    <property type="match status" value="1"/>
</dbReference>
<accession>A0A7M5X3Y5</accession>
<feature type="domain" description="VWFA" evidence="12">
    <location>
        <begin position="55"/>
        <end position="234"/>
    </location>
</feature>
<dbReference type="SMART" id="SM00131">
    <property type="entry name" value="KU"/>
    <property type="match status" value="2"/>
</dbReference>
<dbReference type="Pfam" id="PF00092">
    <property type="entry name" value="VWA"/>
    <property type="match status" value="1"/>
</dbReference>
<dbReference type="GO" id="GO:0007160">
    <property type="term" value="P:cell-matrix adhesion"/>
    <property type="evidence" value="ECO:0007669"/>
    <property type="project" value="TreeGrafter"/>
</dbReference>
<dbReference type="Pfam" id="PF00086">
    <property type="entry name" value="Thyroglobulin_1"/>
    <property type="match status" value="4"/>
</dbReference>
<feature type="domain" description="Thyroglobulin type-1" evidence="14">
    <location>
        <begin position="532"/>
        <end position="595"/>
    </location>
</feature>
<dbReference type="PANTHER" id="PTHR12352:SF3">
    <property type="entry name" value="NIDOGEN-2"/>
    <property type="match status" value="1"/>
</dbReference>
<evidence type="ECO:0000256" key="8">
    <source>
        <dbReference type="ARBA" id="ARBA00023157"/>
    </source>
</evidence>
<feature type="region of interest" description="Disordered" evidence="10">
    <location>
        <begin position="262"/>
        <end position="283"/>
    </location>
</feature>
<reference evidence="15" key="1">
    <citation type="submission" date="2021-01" db="UniProtKB">
        <authorList>
            <consortium name="EnsemblMetazoa"/>
        </authorList>
    </citation>
    <scope>IDENTIFICATION</scope>
</reference>
<evidence type="ECO:0000256" key="4">
    <source>
        <dbReference type="ARBA" id="ARBA00022690"/>
    </source>
</evidence>
<feature type="signal peptide" evidence="11">
    <location>
        <begin position="1"/>
        <end position="22"/>
    </location>
</feature>
<dbReference type="PROSITE" id="PS00484">
    <property type="entry name" value="THYROGLOBULIN_1_1"/>
    <property type="match status" value="2"/>
</dbReference>
<feature type="domain" description="BPTI/Kunitz inhibitor" evidence="13">
    <location>
        <begin position="761"/>
        <end position="815"/>
    </location>
</feature>
<evidence type="ECO:0000259" key="12">
    <source>
        <dbReference type="PROSITE" id="PS50234"/>
    </source>
</evidence>
<dbReference type="EnsemblMetazoa" id="CLYHEMT017473.2">
    <property type="protein sequence ID" value="CLYHEMP017473.2"/>
    <property type="gene ID" value="CLYHEMG017473"/>
</dbReference>
<keyword evidence="8" id="KW-1015">Disulfide bond</keyword>
<dbReference type="Gene3D" id="3.40.50.410">
    <property type="entry name" value="von Willebrand factor, type A domain"/>
    <property type="match status" value="1"/>
</dbReference>
<proteinExistence type="predicted"/>
<dbReference type="PROSITE" id="PS51257">
    <property type="entry name" value="PROKAR_LIPOPROTEIN"/>
    <property type="match status" value="1"/>
</dbReference>
<evidence type="ECO:0000313" key="16">
    <source>
        <dbReference type="Proteomes" id="UP000594262"/>
    </source>
</evidence>
<feature type="domain" description="Thyroglobulin type-1" evidence="14">
    <location>
        <begin position="818"/>
        <end position="886"/>
    </location>
</feature>
<dbReference type="GO" id="GO:0005581">
    <property type="term" value="C:collagen trimer"/>
    <property type="evidence" value="ECO:0007669"/>
    <property type="project" value="UniProtKB-KW"/>
</dbReference>
<dbReference type="PROSITE" id="PS51162">
    <property type="entry name" value="THYROGLOBULIN_1_2"/>
    <property type="match status" value="4"/>
</dbReference>
<keyword evidence="3" id="KW-0272">Extracellular matrix</keyword>
<evidence type="ECO:0000313" key="15">
    <source>
        <dbReference type="EnsemblMetazoa" id="CLYHEMP017473.2"/>
    </source>
</evidence>
<evidence type="ECO:0000256" key="7">
    <source>
        <dbReference type="ARBA" id="ARBA00023119"/>
    </source>
</evidence>
<dbReference type="InterPro" id="IPR036880">
    <property type="entry name" value="Kunitz_BPTI_sf"/>
</dbReference>
<dbReference type="CDD" id="cd00191">
    <property type="entry name" value="TY"/>
    <property type="match status" value="2"/>
</dbReference>
<dbReference type="InterPro" id="IPR020901">
    <property type="entry name" value="Prtase_inh_Kunz-CS"/>
</dbReference>
<evidence type="ECO:0000256" key="9">
    <source>
        <dbReference type="PROSITE-ProRule" id="PRU00500"/>
    </source>
</evidence>
<evidence type="ECO:0000256" key="10">
    <source>
        <dbReference type="SAM" id="MobiDB-lite"/>
    </source>
</evidence>
<dbReference type="Proteomes" id="UP000594262">
    <property type="component" value="Unplaced"/>
</dbReference>
<evidence type="ECO:0000256" key="11">
    <source>
        <dbReference type="SAM" id="SignalP"/>
    </source>
</evidence>
<comment type="caution">
    <text evidence="9">Lacks conserved residue(s) required for the propagation of feature annotation.</text>
</comment>
<evidence type="ECO:0000256" key="1">
    <source>
        <dbReference type="ARBA" id="ARBA00004498"/>
    </source>
</evidence>
<dbReference type="Pfam" id="PF00014">
    <property type="entry name" value="Kunitz_BPTI"/>
    <property type="match status" value="1"/>
</dbReference>
<sequence length="893" mass="98490">MKGRGIPGFCLFLSCHVLMVIGLPYNQPVAPVARTSPDIQPKPLLIRPSCEKPIDMVISVDTSGSMISDLQDVIDDAEHFALNFKITEEGPARVAVIDFSAVSNVYKALDTNNTEQRVYEALEQIRNKPQNGETWPELALDRAADIFSKAMPQKVNSSKVMVIFTDGEFSGQEKEGVVSLMNNMRLQNITVYVVGVKNDHYQHDGIKMLATSSNHVYNNSSLPPLGRPTLTDAICYDVYSQKGFRPLQPGTPLLSPPPILYSPQQPQAVGDAPQKKEEPTKTTMPSQYATELPNKAPHIQPTLAPPNDAPFTAPYGLAPQPLPIKLVQPAPVLTSPPVTPPPVRPPPLTLVLEPGESNGRPYPVPPIITNPKPHNETHPVKLVHDLDQALTLNITGGYSIAVGYNNKTGGFNGTIIDPNNELPFIYKPNAVKMKDEKEQTTDTGKEPHREDCLLPLAVGMCKAAFERFYYDAKSGRCLKFTYGGCGGNANNFPSEKECFEKCKGVKIEENTSHITPTPQALPSIGIDGVHEPTKCRSMRDYSLKRNQTPVLCDADGRFSALQADFSLGYIWCVNQDSGLEIYGTRKLSGGAPVKCAGTNKNVEQPKTKCESEREEAKKKMHMIPDLPVPVCSAVDGLYEEIQWSPFGWSWCVDRYSGELINGTMTEETSSHLKPLCPKKSQCELEREKAITYNYRNAEVPPGPIFVPDCQVNGNYNKVQWQMSDGVAWCVDEYTGKEVEGTRTRGHADQLPVCPGLVHPRCLTSLNLHVVKGNESLCPLFYFDIKTATCKEAQGSPCGTDKENEFRSLDECRAVCGNVTECMIQRELANLEIFREEGHDVPYVPSCDEGGLFELLQKADNGSTWCVDPLHGRMIANTFHPNSVAQCGQEREGQ</sequence>
<keyword evidence="6" id="KW-0722">Serine protease inhibitor</keyword>
<feature type="domain" description="Thyroglobulin type-1" evidence="14">
    <location>
        <begin position="679"/>
        <end position="761"/>
    </location>
</feature>
<protein>
    <submittedName>
        <fullName evidence="15">Uncharacterized protein</fullName>
    </submittedName>
</protein>
<dbReference type="InterPro" id="IPR036857">
    <property type="entry name" value="Thyroglobulin_1_sf"/>
</dbReference>
<dbReference type="SUPFAM" id="SSF57362">
    <property type="entry name" value="BPTI-like"/>
    <property type="match status" value="2"/>
</dbReference>
<dbReference type="FunFam" id="4.10.410.10:FF:000020">
    <property type="entry name" value="Collagen, type VI, alpha 3"/>
    <property type="match status" value="1"/>
</dbReference>
<evidence type="ECO:0000256" key="3">
    <source>
        <dbReference type="ARBA" id="ARBA00022530"/>
    </source>
</evidence>